<keyword evidence="2" id="KW-0809">Transit peptide</keyword>
<dbReference type="InterPro" id="IPR057460">
    <property type="entry name" value="CAF17_C"/>
</dbReference>
<comment type="subcellular location">
    <subcellularLocation>
        <location evidence="1">Mitochondrion matrix</location>
    </subcellularLocation>
</comment>
<sequence>MAPRTASAPSRAASFVCTSCLSNVRLSGPRFLSAASSSATRASAPKAGLRYAGGQTSASRAAARSAQSPKACRPYSTAAAAQSVPPPVNRGCAHLPHRRLVSLSGPDAAKFLQGLVTNNVDPARHASFYAAFLDARGRVLWDVFIWVYPELAGKEWACYIEVDADEMDALLRHLKRHKLRSKIKMEPVKEDELAVWASWGLAQDQLQQDEALVASLEDPRGPGFGIRCLFGGNDKTKGHVPVVDAVQYRLRRYLYGIPEGPQEIARESALPMECNIDLSSGIDFKKGCYVGQELTIRTKHTGVVRKRILPVQLYHAQAPDQDSAKQAAVESTFFLDPTWREPMPDSGSDIKQLDDQGGIKKGRAAGKFVASIGNIGLGLCRLEMMTSMKISAEGGGWKPGVEFGIRKPDTAENEKPVRVRAIVPQWFRERERQLWDKGRTRV</sequence>
<dbReference type="InterPro" id="IPR017703">
    <property type="entry name" value="YgfZ/GCV_T_CS"/>
</dbReference>
<dbReference type="EMBL" id="KZ678156">
    <property type="protein sequence ID" value="PSN59456.1"/>
    <property type="molecule type" value="Genomic_DNA"/>
</dbReference>
<evidence type="ECO:0000313" key="7">
    <source>
        <dbReference type="EMBL" id="PSN59456.1"/>
    </source>
</evidence>
<dbReference type="InterPro" id="IPR045179">
    <property type="entry name" value="YgfZ/GcvT"/>
</dbReference>
<dbReference type="Proteomes" id="UP000240883">
    <property type="component" value="Unassembled WGS sequence"/>
</dbReference>
<dbReference type="PANTHER" id="PTHR22602:SF0">
    <property type="entry name" value="TRANSFERASE CAF17, MITOCHONDRIAL-RELATED"/>
    <property type="match status" value="1"/>
</dbReference>
<evidence type="ECO:0000256" key="3">
    <source>
        <dbReference type="ARBA" id="ARBA00023128"/>
    </source>
</evidence>
<evidence type="ECO:0000256" key="4">
    <source>
        <dbReference type="ARBA" id="ARBA00093447"/>
    </source>
</evidence>
<dbReference type="GO" id="GO:0008168">
    <property type="term" value="F:methyltransferase activity"/>
    <property type="evidence" value="ECO:0007669"/>
    <property type="project" value="UniProtKB-KW"/>
</dbReference>
<feature type="domain" description="CAF17 C-terminal" evidence="6">
    <location>
        <begin position="305"/>
        <end position="427"/>
    </location>
</feature>
<dbReference type="Pfam" id="PF25455">
    <property type="entry name" value="Beta-barrel_CAF17_C"/>
    <property type="match status" value="1"/>
</dbReference>
<evidence type="ECO:0000259" key="6">
    <source>
        <dbReference type="Pfam" id="PF25455"/>
    </source>
</evidence>
<dbReference type="GO" id="GO:0032259">
    <property type="term" value="P:methylation"/>
    <property type="evidence" value="ECO:0007669"/>
    <property type="project" value="UniProtKB-KW"/>
</dbReference>
<proteinExistence type="inferred from homology"/>
<dbReference type="AlphaFoldDB" id="A0A2T2N2I2"/>
<evidence type="ECO:0000256" key="2">
    <source>
        <dbReference type="ARBA" id="ARBA00022946"/>
    </source>
</evidence>
<evidence type="ECO:0000256" key="5">
    <source>
        <dbReference type="ARBA" id="ARBA00093637"/>
    </source>
</evidence>
<reference evidence="7 8" key="1">
    <citation type="journal article" date="2018" name="Front. Microbiol.">
        <title>Genome-Wide Analysis of Corynespora cassiicola Leaf Fall Disease Putative Effectors.</title>
        <authorList>
            <person name="Lopez D."/>
            <person name="Ribeiro S."/>
            <person name="Label P."/>
            <person name="Fumanal B."/>
            <person name="Venisse J.S."/>
            <person name="Kohler A."/>
            <person name="de Oliveira R.R."/>
            <person name="Labutti K."/>
            <person name="Lipzen A."/>
            <person name="Lail K."/>
            <person name="Bauer D."/>
            <person name="Ohm R.A."/>
            <person name="Barry K.W."/>
            <person name="Spatafora J."/>
            <person name="Grigoriev I.V."/>
            <person name="Martin F.M."/>
            <person name="Pujade-Renaud V."/>
        </authorList>
    </citation>
    <scope>NUCLEOTIDE SEQUENCE [LARGE SCALE GENOMIC DNA]</scope>
    <source>
        <strain evidence="7 8">Philippines</strain>
    </source>
</reference>
<dbReference type="OrthoDB" id="191995at2759"/>
<protein>
    <recommendedName>
        <fullName evidence="5">Iron-sulfur cluster assembly factor IBA57 homolog, mitochondrial</fullName>
    </recommendedName>
</protein>
<dbReference type="GO" id="GO:0005759">
    <property type="term" value="C:mitochondrial matrix"/>
    <property type="evidence" value="ECO:0007669"/>
    <property type="project" value="UniProtKB-SubCell"/>
</dbReference>
<accession>A0A2T2N2I2</accession>
<dbReference type="InterPro" id="IPR027266">
    <property type="entry name" value="TrmE/GcvT-like"/>
</dbReference>
<dbReference type="NCBIfam" id="TIGR03317">
    <property type="entry name" value="ygfZ_signature"/>
    <property type="match status" value="1"/>
</dbReference>
<organism evidence="7 8">
    <name type="scientific">Corynespora cassiicola Philippines</name>
    <dbReference type="NCBI Taxonomy" id="1448308"/>
    <lineage>
        <taxon>Eukaryota</taxon>
        <taxon>Fungi</taxon>
        <taxon>Dikarya</taxon>
        <taxon>Ascomycota</taxon>
        <taxon>Pezizomycotina</taxon>
        <taxon>Dothideomycetes</taxon>
        <taxon>Pleosporomycetidae</taxon>
        <taxon>Pleosporales</taxon>
        <taxon>Corynesporascaceae</taxon>
        <taxon>Corynespora</taxon>
    </lineage>
</organism>
<evidence type="ECO:0000256" key="1">
    <source>
        <dbReference type="ARBA" id="ARBA00004305"/>
    </source>
</evidence>
<keyword evidence="8" id="KW-1185">Reference proteome</keyword>
<evidence type="ECO:0000313" key="8">
    <source>
        <dbReference type="Proteomes" id="UP000240883"/>
    </source>
</evidence>
<keyword evidence="7" id="KW-0808">Transferase</keyword>
<keyword evidence="7" id="KW-0489">Methyltransferase</keyword>
<dbReference type="SUPFAM" id="SSF103025">
    <property type="entry name" value="Folate-binding domain"/>
    <property type="match status" value="1"/>
</dbReference>
<keyword evidence="3" id="KW-0496">Mitochondrion</keyword>
<comment type="similarity">
    <text evidence="4">Belongs to the GcvT family. CAF17/IBA57 subfamily.</text>
</comment>
<dbReference type="GO" id="GO:0016226">
    <property type="term" value="P:iron-sulfur cluster assembly"/>
    <property type="evidence" value="ECO:0007669"/>
    <property type="project" value="TreeGrafter"/>
</dbReference>
<dbReference type="Gene3D" id="3.30.1360.120">
    <property type="entry name" value="Probable tRNA modification gtpase trme, domain 1"/>
    <property type="match status" value="2"/>
</dbReference>
<dbReference type="PANTHER" id="PTHR22602">
    <property type="entry name" value="TRANSFERASE CAF17, MITOCHONDRIAL-RELATED"/>
    <property type="match status" value="1"/>
</dbReference>
<gene>
    <name evidence="7" type="ORF">BS50DRAFT_580027</name>
</gene>
<name>A0A2T2N2I2_CORCC</name>
<dbReference type="STRING" id="1448308.A0A2T2N2I2"/>